<feature type="region of interest" description="Disordered" evidence="1">
    <location>
        <begin position="62"/>
        <end position="82"/>
    </location>
</feature>
<proteinExistence type="predicted"/>
<comment type="caution">
    <text evidence="2">The sequence shown here is derived from an EMBL/GenBank/DDBJ whole genome shotgun (WGS) entry which is preliminary data.</text>
</comment>
<accession>A0AAV5V7U7</accession>
<evidence type="ECO:0000256" key="1">
    <source>
        <dbReference type="SAM" id="MobiDB-lite"/>
    </source>
</evidence>
<gene>
    <name evidence="2" type="ORF">PFISCL1PPCAC_5247</name>
</gene>
<dbReference type="AlphaFoldDB" id="A0AAV5V7U7"/>
<evidence type="ECO:0000313" key="3">
    <source>
        <dbReference type="Proteomes" id="UP001432322"/>
    </source>
</evidence>
<reference evidence="2" key="1">
    <citation type="submission" date="2023-10" db="EMBL/GenBank/DDBJ databases">
        <title>Genome assembly of Pristionchus species.</title>
        <authorList>
            <person name="Yoshida K."/>
            <person name="Sommer R.J."/>
        </authorList>
    </citation>
    <scope>NUCLEOTIDE SEQUENCE</scope>
    <source>
        <strain evidence="2">RS5133</strain>
    </source>
</reference>
<dbReference type="EMBL" id="BTSY01000002">
    <property type="protein sequence ID" value="GMT13950.1"/>
    <property type="molecule type" value="Genomic_DNA"/>
</dbReference>
<sequence>FSDVDFEVKEGDHIDQLICEKISKVGDTGPLQPLSAQVPPGTRHNHRPRTRDVTITLARSRPSTSRISRCCRSVGRSFPSRR</sequence>
<dbReference type="Proteomes" id="UP001432322">
    <property type="component" value="Unassembled WGS sequence"/>
</dbReference>
<evidence type="ECO:0000313" key="2">
    <source>
        <dbReference type="EMBL" id="GMT13950.1"/>
    </source>
</evidence>
<organism evidence="2 3">
    <name type="scientific">Pristionchus fissidentatus</name>
    <dbReference type="NCBI Taxonomy" id="1538716"/>
    <lineage>
        <taxon>Eukaryota</taxon>
        <taxon>Metazoa</taxon>
        <taxon>Ecdysozoa</taxon>
        <taxon>Nematoda</taxon>
        <taxon>Chromadorea</taxon>
        <taxon>Rhabditida</taxon>
        <taxon>Rhabditina</taxon>
        <taxon>Diplogasteromorpha</taxon>
        <taxon>Diplogasteroidea</taxon>
        <taxon>Neodiplogasteridae</taxon>
        <taxon>Pristionchus</taxon>
    </lineage>
</organism>
<name>A0AAV5V7U7_9BILA</name>
<keyword evidence="3" id="KW-1185">Reference proteome</keyword>
<protein>
    <submittedName>
        <fullName evidence="2">Uncharacterized protein</fullName>
    </submittedName>
</protein>
<feature type="region of interest" description="Disordered" evidence="1">
    <location>
        <begin position="28"/>
        <end position="48"/>
    </location>
</feature>
<feature type="non-terminal residue" evidence="2">
    <location>
        <position position="1"/>
    </location>
</feature>